<dbReference type="Proteomes" id="UP001156691">
    <property type="component" value="Unassembled WGS sequence"/>
</dbReference>
<dbReference type="EMBL" id="BSNS01000007">
    <property type="protein sequence ID" value="GLQ54374.1"/>
    <property type="molecule type" value="Genomic_DNA"/>
</dbReference>
<accession>A0ABQ5W3I4</accession>
<keyword evidence="4" id="KW-1185">Reference proteome</keyword>
<evidence type="ECO:0000256" key="1">
    <source>
        <dbReference type="SAM" id="MobiDB-lite"/>
    </source>
</evidence>
<feature type="region of interest" description="Disordered" evidence="1">
    <location>
        <begin position="56"/>
        <end position="108"/>
    </location>
</feature>
<feature type="compositionally biased region" description="Low complexity" evidence="1">
    <location>
        <begin position="72"/>
        <end position="84"/>
    </location>
</feature>
<evidence type="ECO:0000259" key="2">
    <source>
        <dbReference type="PROSITE" id="PS50222"/>
    </source>
</evidence>
<feature type="compositionally biased region" description="Low complexity" evidence="1">
    <location>
        <begin position="92"/>
        <end position="108"/>
    </location>
</feature>
<dbReference type="SUPFAM" id="SSF47473">
    <property type="entry name" value="EF-hand"/>
    <property type="match status" value="1"/>
</dbReference>
<evidence type="ECO:0000313" key="3">
    <source>
        <dbReference type="EMBL" id="GLQ54374.1"/>
    </source>
</evidence>
<comment type="caution">
    <text evidence="3">The sequence shown here is derived from an EMBL/GenBank/DDBJ whole genome shotgun (WGS) entry which is preliminary data.</text>
</comment>
<dbReference type="InterPro" id="IPR018247">
    <property type="entry name" value="EF_Hand_1_Ca_BS"/>
</dbReference>
<feature type="domain" description="EF-hand" evidence="2">
    <location>
        <begin position="22"/>
        <end position="48"/>
    </location>
</feature>
<organism evidence="3 4">
    <name type="scientific">Devosia nitrariae</name>
    <dbReference type="NCBI Taxonomy" id="2071872"/>
    <lineage>
        <taxon>Bacteria</taxon>
        <taxon>Pseudomonadati</taxon>
        <taxon>Pseudomonadota</taxon>
        <taxon>Alphaproteobacteria</taxon>
        <taxon>Hyphomicrobiales</taxon>
        <taxon>Devosiaceae</taxon>
        <taxon>Devosia</taxon>
    </lineage>
</organism>
<sequence>MLSLAAVGLAAGAVYAQEQTSFASLDTDANGELSFEEITVAWPQLTQEEFSAADLDVSGGLSGDEVATMQGAAATPAPEEAPTDPAAPPTTAPEDVAPPVDEVPSESL</sequence>
<reference evidence="4" key="1">
    <citation type="journal article" date="2019" name="Int. J. Syst. Evol. Microbiol.">
        <title>The Global Catalogue of Microorganisms (GCM) 10K type strain sequencing project: providing services to taxonomists for standard genome sequencing and annotation.</title>
        <authorList>
            <consortium name="The Broad Institute Genomics Platform"/>
            <consortium name="The Broad Institute Genome Sequencing Center for Infectious Disease"/>
            <person name="Wu L."/>
            <person name="Ma J."/>
        </authorList>
    </citation>
    <scope>NUCLEOTIDE SEQUENCE [LARGE SCALE GENOMIC DNA]</scope>
    <source>
        <strain evidence="4">NBRC 112416</strain>
    </source>
</reference>
<dbReference type="Gene3D" id="1.10.238.10">
    <property type="entry name" value="EF-hand"/>
    <property type="match status" value="1"/>
</dbReference>
<dbReference type="InterPro" id="IPR002048">
    <property type="entry name" value="EF_hand_dom"/>
</dbReference>
<name>A0ABQ5W3I4_9HYPH</name>
<protein>
    <recommendedName>
        <fullName evidence="2">EF-hand domain-containing protein</fullName>
    </recommendedName>
</protein>
<dbReference type="PROSITE" id="PS00018">
    <property type="entry name" value="EF_HAND_1"/>
    <property type="match status" value="1"/>
</dbReference>
<dbReference type="InterPro" id="IPR011992">
    <property type="entry name" value="EF-hand-dom_pair"/>
</dbReference>
<proteinExistence type="predicted"/>
<evidence type="ECO:0000313" key="4">
    <source>
        <dbReference type="Proteomes" id="UP001156691"/>
    </source>
</evidence>
<gene>
    <name evidence="3" type="ORF">GCM10010862_16330</name>
</gene>
<dbReference type="PROSITE" id="PS50222">
    <property type="entry name" value="EF_HAND_2"/>
    <property type="match status" value="1"/>
</dbReference>